<dbReference type="GeneTree" id="ENSGT00950000182951"/>
<reference evidence="10" key="3">
    <citation type="submission" date="2025-09" db="UniProtKB">
        <authorList>
            <consortium name="Ensembl"/>
        </authorList>
    </citation>
    <scope>IDENTIFICATION</scope>
</reference>
<keyword evidence="4" id="KW-1015">Disulfide bond</keyword>
<evidence type="ECO:0000313" key="11">
    <source>
        <dbReference type="Proteomes" id="UP001501920"/>
    </source>
</evidence>
<evidence type="ECO:0000259" key="9">
    <source>
        <dbReference type="Pfam" id="PF06702"/>
    </source>
</evidence>
<name>A0AAR2IN99_PYGNA</name>
<dbReference type="GO" id="GO:0005794">
    <property type="term" value="C:Golgi apparatus"/>
    <property type="evidence" value="ECO:0007669"/>
    <property type="project" value="UniProtKB-SubCell"/>
</dbReference>
<dbReference type="GO" id="GO:0005524">
    <property type="term" value="F:ATP binding"/>
    <property type="evidence" value="ECO:0007669"/>
    <property type="project" value="UniProtKB-KW"/>
</dbReference>
<dbReference type="Pfam" id="PF06702">
    <property type="entry name" value="Fam20C"/>
    <property type="match status" value="1"/>
</dbReference>
<evidence type="ECO:0000256" key="7">
    <source>
        <dbReference type="PIRSR" id="PIRSR624869-2"/>
    </source>
</evidence>
<dbReference type="GO" id="GO:0070166">
    <property type="term" value="P:enamel mineralization"/>
    <property type="evidence" value="ECO:0007669"/>
    <property type="project" value="TreeGrafter"/>
</dbReference>
<comment type="similarity">
    <text evidence="2">Belongs to the FAM20 family.</text>
</comment>
<keyword evidence="8" id="KW-0479">Metal-binding</keyword>
<dbReference type="Proteomes" id="UP001501920">
    <property type="component" value="Chromosome 25"/>
</dbReference>
<keyword evidence="3" id="KW-0333">Golgi apparatus</keyword>
<feature type="binding site" evidence="8">
    <location>
        <position position="44"/>
    </location>
    <ligand>
        <name>Mn(2+)</name>
        <dbReference type="ChEBI" id="CHEBI:29035"/>
    </ligand>
</feature>
<keyword evidence="7" id="KW-0067">ATP-binding</keyword>
<comment type="cofactor">
    <cofactor evidence="8">
        <name>Mn(2+)</name>
        <dbReference type="ChEBI" id="CHEBI:29035"/>
    </cofactor>
</comment>
<accession>A0AAR2IN99</accession>
<evidence type="ECO:0000256" key="4">
    <source>
        <dbReference type="ARBA" id="ARBA00023157"/>
    </source>
</evidence>
<evidence type="ECO:0000256" key="6">
    <source>
        <dbReference type="PIRSR" id="PIRSR624869-1"/>
    </source>
</evidence>
<dbReference type="InterPro" id="IPR009581">
    <property type="entry name" value="FAM20_C"/>
</dbReference>
<evidence type="ECO:0000256" key="3">
    <source>
        <dbReference type="ARBA" id="ARBA00023034"/>
    </source>
</evidence>
<evidence type="ECO:0000256" key="1">
    <source>
        <dbReference type="ARBA" id="ARBA00004555"/>
    </source>
</evidence>
<keyword evidence="8" id="KW-0464">Manganese</keyword>
<dbReference type="PANTHER" id="PTHR12450">
    <property type="entry name" value="DENTIN MATRIX PROTEIN 4 PROTEIN FAM20"/>
    <property type="match status" value="1"/>
</dbReference>
<dbReference type="Ensembl" id="ENSPNAT00000083133.1">
    <property type="protein sequence ID" value="ENSPNAP00000041173.1"/>
    <property type="gene ID" value="ENSPNAG00000006915.2"/>
</dbReference>
<dbReference type="InterPro" id="IPR024869">
    <property type="entry name" value="FAM20"/>
</dbReference>
<keyword evidence="11" id="KW-1185">Reference proteome</keyword>
<feature type="active site" evidence="6">
    <location>
        <position position="24"/>
    </location>
</feature>
<evidence type="ECO:0000256" key="2">
    <source>
        <dbReference type="ARBA" id="ARBA00006557"/>
    </source>
</evidence>
<evidence type="ECO:0000256" key="5">
    <source>
        <dbReference type="ARBA" id="ARBA00023180"/>
    </source>
</evidence>
<protein>
    <recommendedName>
        <fullName evidence="9">FAM20 C-terminal domain-containing protein</fullName>
    </recommendedName>
</protein>
<dbReference type="GO" id="GO:0016773">
    <property type="term" value="F:phosphotransferase activity, alcohol group as acceptor"/>
    <property type="evidence" value="ECO:0007669"/>
    <property type="project" value="TreeGrafter"/>
</dbReference>
<keyword evidence="5" id="KW-0325">Glycoprotein</keyword>
<evidence type="ECO:0000313" key="10">
    <source>
        <dbReference type="Ensembl" id="ENSPNAP00000041173.1"/>
    </source>
</evidence>
<feature type="domain" description="FAM20 C-terminal" evidence="9">
    <location>
        <begin position="21"/>
        <end position="136"/>
    </location>
</feature>
<reference evidence="10 11" key="1">
    <citation type="submission" date="2020-10" db="EMBL/GenBank/DDBJ databases">
        <title>Pygocentrus nattereri (red-bellied piranha) genome, fPygNat1, primary haplotype.</title>
        <authorList>
            <person name="Myers G."/>
            <person name="Meyer A."/>
            <person name="Karagic N."/>
            <person name="Pippel M."/>
            <person name="Winkler S."/>
            <person name="Tracey A."/>
            <person name="Wood J."/>
            <person name="Formenti G."/>
            <person name="Howe K."/>
            <person name="Fedrigo O."/>
            <person name="Jarvis E.D."/>
        </authorList>
    </citation>
    <scope>NUCLEOTIDE SEQUENCE [LARGE SCALE GENOMIC DNA]</scope>
</reference>
<reference evidence="10" key="2">
    <citation type="submission" date="2025-08" db="UniProtKB">
        <authorList>
            <consortium name="Ensembl"/>
        </authorList>
    </citation>
    <scope>IDENTIFICATION</scope>
</reference>
<dbReference type="GO" id="GO:0046872">
    <property type="term" value="F:metal ion binding"/>
    <property type="evidence" value="ECO:0007669"/>
    <property type="project" value="UniProtKB-KW"/>
</dbReference>
<comment type="subcellular location">
    <subcellularLocation>
        <location evidence="1">Golgi apparatus</location>
    </subcellularLocation>
</comment>
<feature type="binding site" evidence="7">
    <location>
        <position position="44"/>
    </location>
    <ligand>
        <name>ATP</name>
        <dbReference type="ChEBI" id="CHEBI:30616"/>
    </ligand>
</feature>
<proteinExistence type="inferred from homology"/>
<dbReference type="AlphaFoldDB" id="A0AAR2IN99"/>
<keyword evidence="7" id="KW-0547">Nucleotide-binding</keyword>
<dbReference type="PANTHER" id="PTHR12450:SF25">
    <property type="entry name" value="FAM20 C-TERMINAL DOMAIN-CONTAINING PROTEIN"/>
    <property type="match status" value="1"/>
</dbReference>
<sequence>MQRSVQFCLCWRVPGGRKPQRNMDRHHYETFEFFGNSTFLIHLDNGRAFGRYSKDEPSILTPLVQCCRIRRSTLLRLRLLTLPQYRLSDVMRASLSQDPLAALAPVLAEPHLSALDRRLATILQTVQSCLLQHPQHSDVIYDDIPDYKGTDETK</sequence>
<evidence type="ECO:0000256" key="8">
    <source>
        <dbReference type="PIRSR" id="PIRSR624869-3"/>
    </source>
</evidence>
<organism evidence="10 11">
    <name type="scientific">Pygocentrus nattereri</name>
    <name type="common">Red-bellied piranha</name>
    <dbReference type="NCBI Taxonomy" id="42514"/>
    <lineage>
        <taxon>Eukaryota</taxon>
        <taxon>Metazoa</taxon>
        <taxon>Chordata</taxon>
        <taxon>Craniata</taxon>
        <taxon>Vertebrata</taxon>
        <taxon>Euteleostomi</taxon>
        <taxon>Actinopterygii</taxon>
        <taxon>Neopterygii</taxon>
        <taxon>Teleostei</taxon>
        <taxon>Ostariophysi</taxon>
        <taxon>Characiformes</taxon>
        <taxon>Characoidei</taxon>
        <taxon>Pygocentrus</taxon>
    </lineage>
</organism>
<feature type="binding site" evidence="7">
    <location>
        <position position="29"/>
    </location>
    <ligand>
        <name>ATP</name>
        <dbReference type="ChEBI" id="CHEBI:30616"/>
    </ligand>
</feature>